<evidence type="ECO:0000313" key="1">
    <source>
        <dbReference type="EMBL" id="HGQ17534.1"/>
    </source>
</evidence>
<organism evidence="1">
    <name type="scientific">Ignisphaera aggregans</name>
    <dbReference type="NCBI Taxonomy" id="334771"/>
    <lineage>
        <taxon>Archaea</taxon>
        <taxon>Thermoproteota</taxon>
        <taxon>Thermoprotei</taxon>
        <taxon>Desulfurococcales</taxon>
        <taxon>Desulfurococcaceae</taxon>
        <taxon>Ignisphaera</taxon>
    </lineage>
</organism>
<reference evidence="1" key="1">
    <citation type="journal article" date="2020" name="mSystems">
        <title>Genome- and Community-Level Interaction Insights into Carbon Utilization and Element Cycling Functions of Hydrothermarchaeota in Hydrothermal Sediment.</title>
        <authorList>
            <person name="Zhou Z."/>
            <person name="Liu Y."/>
            <person name="Xu W."/>
            <person name="Pan J."/>
            <person name="Luo Z.H."/>
            <person name="Li M."/>
        </authorList>
    </citation>
    <scope>NUCLEOTIDE SEQUENCE [LARGE SCALE GENOMIC DNA]</scope>
    <source>
        <strain evidence="1">SpSt-657</strain>
    </source>
</reference>
<comment type="caution">
    <text evidence="1">The sequence shown here is derived from an EMBL/GenBank/DDBJ whole genome shotgun (WGS) entry which is preliminary data.</text>
</comment>
<dbReference type="EMBL" id="DTBZ01000027">
    <property type="protein sequence ID" value="HGQ17534.1"/>
    <property type="molecule type" value="Genomic_DNA"/>
</dbReference>
<name>A0A7J3JPA0_9CREN</name>
<sequence length="409" mass="45549">MKIGYVKAAVTPPIGVRLEGYADRVEPSSCIYDDLYIRCLSIGFRDKVVAIAVADLIGIPYSLYVETSESSGMDILLGATHSHSTPSPYTDDVYRGYLIRSIAGCVRASAAGARDIPYLVVGRGLLPQLVYNRRKPVGGAIDAELTVIDSGIVSVVNFTAHPVILGPDNLCISSDYPGAVERFYRQISGRDAVFLNGCCGNVNPYTATTDLSRPYDRRGGSYGEVERYGRIIALESVKAIELGEKIDVDRCGVFDYTISTVNLRLRREAREFIESVRREDIDEVMHEMERRGDLHGVWRLRLLKAIADEVGGREYLPTSIAAINLCNTVAMVFLPAEVFVEHQLYIKSRSPFKYTAVSCYFNSYWMYIPTAEAFSEEGYELQIPISIIEPGEGEKLREEAVKLLQKLYT</sequence>
<accession>A0A7J3JPA0</accession>
<proteinExistence type="predicted"/>
<dbReference type="AlphaFoldDB" id="A0A7J3JPA0"/>
<protein>
    <recommendedName>
        <fullName evidence="2">Neutral/alkaline non-lysosomal ceramidase N-terminal domain-containing protein</fullName>
    </recommendedName>
</protein>
<gene>
    <name evidence="1" type="ORF">ENU30_00930</name>
</gene>
<evidence type="ECO:0008006" key="2">
    <source>
        <dbReference type="Google" id="ProtNLM"/>
    </source>
</evidence>